<evidence type="ECO:0000256" key="3">
    <source>
        <dbReference type="ARBA" id="ARBA00022676"/>
    </source>
</evidence>
<dbReference type="PANTHER" id="PTHR46025">
    <property type="entry name" value="XYLOSYLTRANSFERASE OXT"/>
    <property type="match status" value="1"/>
</dbReference>
<protein>
    <recommendedName>
        <fullName evidence="14">Peptide O-xylosyltransferase</fullName>
    </recommendedName>
</protein>
<dbReference type="Pfam" id="PF02485">
    <property type="entry name" value="Branch"/>
    <property type="match status" value="1"/>
</dbReference>
<evidence type="ECO:0000256" key="12">
    <source>
        <dbReference type="ARBA" id="ARBA00023157"/>
    </source>
</evidence>
<dbReference type="GO" id="GO:0016020">
    <property type="term" value="C:membrane"/>
    <property type="evidence" value="ECO:0007669"/>
    <property type="project" value="InterPro"/>
</dbReference>
<keyword evidence="12" id="KW-1015">Disulfide bond</keyword>
<evidence type="ECO:0000256" key="1">
    <source>
        <dbReference type="ARBA" id="ARBA00004323"/>
    </source>
</evidence>
<dbReference type="GO" id="GO:0030158">
    <property type="term" value="F:protein xylosyltransferase activity"/>
    <property type="evidence" value="ECO:0007669"/>
    <property type="project" value="InterPro"/>
</dbReference>
<keyword evidence="6" id="KW-0479">Metal-binding</keyword>
<dbReference type="AlphaFoldDB" id="A0AAU8FMU8"/>
<comment type="subcellular location">
    <subcellularLocation>
        <location evidence="2">Endoplasmic reticulum membrane</location>
        <topology evidence="2">Single-pass type II membrane protein</topology>
    </subcellularLocation>
    <subcellularLocation>
        <location evidence="1">Golgi apparatus membrane</location>
        <topology evidence="1">Single-pass type II membrane protein</topology>
    </subcellularLocation>
</comment>
<dbReference type="RefSeq" id="WP_353720658.1">
    <property type="nucleotide sequence ID" value="NZ_CP159289.1"/>
</dbReference>
<dbReference type="EMBL" id="CP159289">
    <property type="protein sequence ID" value="XCH25357.1"/>
    <property type="molecule type" value="Genomic_DNA"/>
</dbReference>
<keyword evidence="13" id="KW-0325">Glycoprotein</keyword>
<evidence type="ECO:0000256" key="7">
    <source>
        <dbReference type="ARBA" id="ARBA00022824"/>
    </source>
</evidence>
<dbReference type="PANTHER" id="PTHR46025:SF3">
    <property type="entry name" value="XYLOSYLTRANSFERASE OXT"/>
    <property type="match status" value="1"/>
</dbReference>
<keyword evidence="3" id="KW-0328">Glycosyltransferase</keyword>
<accession>A0AAU8FMU8</accession>
<keyword evidence="4" id="KW-0808">Transferase</keyword>
<dbReference type="InterPro" id="IPR043538">
    <property type="entry name" value="XYLT"/>
</dbReference>
<evidence type="ECO:0000256" key="2">
    <source>
        <dbReference type="ARBA" id="ARBA00004648"/>
    </source>
</evidence>
<reference evidence="15" key="1">
    <citation type="submission" date="2024-06" db="EMBL/GenBank/DDBJ databases">
        <title>Sequencing and assembly of the genome of Dyadobacter sp. strain 676, a symbiont of Cyamopsis tetragonoloba.</title>
        <authorList>
            <person name="Guro P."/>
            <person name="Sazanova A."/>
            <person name="Kuznetsova I."/>
            <person name="Belimov A."/>
            <person name="Safronova V."/>
        </authorList>
    </citation>
    <scope>NUCLEOTIDE SEQUENCE</scope>
    <source>
        <strain evidence="15">676</strain>
    </source>
</reference>
<dbReference type="GO" id="GO:0046872">
    <property type="term" value="F:metal ion binding"/>
    <property type="evidence" value="ECO:0007669"/>
    <property type="project" value="UniProtKB-KW"/>
</dbReference>
<keyword evidence="11" id="KW-0472">Membrane</keyword>
<dbReference type="InterPro" id="IPR003406">
    <property type="entry name" value="Glyco_trans_14"/>
</dbReference>
<keyword evidence="10" id="KW-0333">Golgi apparatus</keyword>
<dbReference type="GO" id="GO:0050650">
    <property type="term" value="P:chondroitin sulfate proteoglycan biosynthetic process"/>
    <property type="evidence" value="ECO:0007669"/>
    <property type="project" value="TreeGrafter"/>
</dbReference>
<evidence type="ECO:0000256" key="4">
    <source>
        <dbReference type="ARBA" id="ARBA00022679"/>
    </source>
</evidence>
<keyword evidence="9" id="KW-1133">Transmembrane helix</keyword>
<gene>
    <name evidence="15" type="ORF">ABV298_02700</name>
</gene>
<sequence>MKIAHLILAHSAPAQLARLIGALEDPDACIFVHLDRKTDLAAFPFLTNGERMTLVADRVNVAWGAYSIVEATVRGFKAIARSGQDFDYVNLLSGADYPVRSGSEISDFFARNHGKNFMEYSPVHQDWQEAIPRITEYHLTNYHFAGKYLAQKWLNRLLHARKMPAGLEPVGRSQWMSLTMDAVRYVLEYLANHPEVVRFFKLTWAPDEMIFQTILYNSPFLPSLVNDNLRYIDWSKGQPSPKILTEEDLERVLASGKLYARKFDLARFPAVLDALDGAIRHRQP</sequence>
<evidence type="ECO:0000256" key="14">
    <source>
        <dbReference type="ARBA" id="ARBA00042865"/>
    </source>
</evidence>
<name>A0AAU8FMU8_9BACT</name>
<proteinExistence type="predicted"/>
<evidence type="ECO:0000256" key="9">
    <source>
        <dbReference type="ARBA" id="ARBA00022989"/>
    </source>
</evidence>
<evidence type="ECO:0000256" key="5">
    <source>
        <dbReference type="ARBA" id="ARBA00022692"/>
    </source>
</evidence>
<keyword evidence="5" id="KW-0812">Transmembrane</keyword>
<evidence type="ECO:0000256" key="6">
    <source>
        <dbReference type="ARBA" id="ARBA00022723"/>
    </source>
</evidence>
<organism evidence="15">
    <name type="scientific">Dyadobacter sp. 676</name>
    <dbReference type="NCBI Taxonomy" id="3088362"/>
    <lineage>
        <taxon>Bacteria</taxon>
        <taxon>Pseudomonadati</taxon>
        <taxon>Bacteroidota</taxon>
        <taxon>Cytophagia</taxon>
        <taxon>Cytophagales</taxon>
        <taxon>Spirosomataceae</taxon>
        <taxon>Dyadobacter</taxon>
    </lineage>
</organism>
<evidence type="ECO:0000313" key="15">
    <source>
        <dbReference type="EMBL" id="XCH25357.1"/>
    </source>
</evidence>
<evidence type="ECO:0000256" key="13">
    <source>
        <dbReference type="ARBA" id="ARBA00023180"/>
    </source>
</evidence>
<evidence type="ECO:0000256" key="10">
    <source>
        <dbReference type="ARBA" id="ARBA00023034"/>
    </source>
</evidence>
<dbReference type="GO" id="GO:0015012">
    <property type="term" value="P:heparan sulfate proteoglycan biosynthetic process"/>
    <property type="evidence" value="ECO:0007669"/>
    <property type="project" value="TreeGrafter"/>
</dbReference>
<keyword evidence="8" id="KW-0735">Signal-anchor</keyword>
<keyword evidence="7" id="KW-0256">Endoplasmic reticulum</keyword>
<evidence type="ECO:0000256" key="11">
    <source>
        <dbReference type="ARBA" id="ARBA00023136"/>
    </source>
</evidence>
<evidence type="ECO:0000256" key="8">
    <source>
        <dbReference type="ARBA" id="ARBA00022968"/>
    </source>
</evidence>